<evidence type="ECO:0000259" key="2">
    <source>
        <dbReference type="Pfam" id="PF02397"/>
    </source>
</evidence>
<dbReference type="Proteomes" id="UP001595826">
    <property type="component" value="Unassembled WGS sequence"/>
</dbReference>
<gene>
    <name evidence="3" type="ORF">ACFOWD_12555</name>
</gene>
<dbReference type="PANTHER" id="PTHR30576">
    <property type="entry name" value="COLANIC BIOSYNTHESIS UDP-GLUCOSE LIPID CARRIER TRANSFERASE"/>
    <property type="match status" value="1"/>
</dbReference>
<evidence type="ECO:0000313" key="3">
    <source>
        <dbReference type="EMBL" id="MFC4269741.1"/>
    </source>
</evidence>
<proteinExistence type="inferred from homology"/>
<dbReference type="RefSeq" id="WP_377411077.1">
    <property type="nucleotide sequence ID" value="NZ_JBHSCY010000003.1"/>
</dbReference>
<dbReference type="PANTHER" id="PTHR30576:SF0">
    <property type="entry name" value="UNDECAPRENYL-PHOSPHATE N-ACETYLGALACTOSAMINYL 1-PHOSPHATE TRANSFERASE-RELATED"/>
    <property type="match status" value="1"/>
</dbReference>
<sequence length="367" mass="43371">MNAITNEITRAEKKNIFHIRKNHIFGSNRISEDLTNKLHNYIVDETNINLNHLLVSNIVTNLEYTYKSYHKGILNLHKINDIRFINKFFERINEVIDIDDTFVCCVETFTSRRERKRINKIPFLRDFYFSIEFVFMRIFPKVKFLRKIYFTLTGGKNRLLSKAEALGRLVCCGFEIIDYKNIDGLIYIVTKKQNNPTYDMNPSYGPIYKMPRIGKSKKIINVYKLRTMHPYSEYLQKYVFEKNGTANGDKVNDDFRISPLGRFFRKVWIDELPMLINLLKGDLKIVGVRPLSKAKFNMYPSEVQNLRTKTKPGLVPPFYADLPNNFEELVESEVNYLNQYLKNPLSTDIRYFYKAFVNIFFKGARSK</sequence>
<dbReference type="InterPro" id="IPR003362">
    <property type="entry name" value="Bact_transf"/>
</dbReference>
<comment type="similarity">
    <text evidence="1">Belongs to the bacterial sugar transferase family.</text>
</comment>
<protein>
    <submittedName>
        <fullName evidence="3">Sugar transferase</fullName>
    </submittedName>
</protein>
<organism evidence="3 4">
    <name type="scientific">Polaribacter marinivivus</name>
    <dbReference type="NCBI Taxonomy" id="1524260"/>
    <lineage>
        <taxon>Bacteria</taxon>
        <taxon>Pseudomonadati</taxon>
        <taxon>Bacteroidota</taxon>
        <taxon>Flavobacteriia</taxon>
        <taxon>Flavobacteriales</taxon>
        <taxon>Flavobacteriaceae</taxon>
    </lineage>
</organism>
<dbReference type="Pfam" id="PF02397">
    <property type="entry name" value="Bac_transf"/>
    <property type="match status" value="1"/>
</dbReference>
<feature type="domain" description="Bacterial sugar transferase" evidence="2">
    <location>
        <begin position="206"/>
        <end position="360"/>
    </location>
</feature>
<comment type="caution">
    <text evidence="3">The sequence shown here is derived from an EMBL/GenBank/DDBJ whole genome shotgun (WGS) entry which is preliminary data.</text>
</comment>
<evidence type="ECO:0000256" key="1">
    <source>
        <dbReference type="ARBA" id="ARBA00006464"/>
    </source>
</evidence>
<dbReference type="GO" id="GO:0016740">
    <property type="term" value="F:transferase activity"/>
    <property type="evidence" value="ECO:0007669"/>
    <property type="project" value="UniProtKB-KW"/>
</dbReference>
<keyword evidence="3" id="KW-0808">Transferase</keyword>
<keyword evidence="4" id="KW-1185">Reference proteome</keyword>
<evidence type="ECO:0000313" key="4">
    <source>
        <dbReference type="Proteomes" id="UP001595826"/>
    </source>
</evidence>
<name>A0ABV8RBN2_9FLAO</name>
<dbReference type="EMBL" id="JBHSCY010000003">
    <property type="protein sequence ID" value="MFC4269741.1"/>
    <property type="molecule type" value="Genomic_DNA"/>
</dbReference>
<reference evidence="4" key="1">
    <citation type="journal article" date="2019" name="Int. J. Syst. Evol. Microbiol.">
        <title>The Global Catalogue of Microorganisms (GCM) 10K type strain sequencing project: providing services to taxonomists for standard genome sequencing and annotation.</title>
        <authorList>
            <consortium name="The Broad Institute Genomics Platform"/>
            <consortium name="The Broad Institute Genome Sequencing Center for Infectious Disease"/>
            <person name="Wu L."/>
            <person name="Ma J."/>
        </authorList>
    </citation>
    <scope>NUCLEOTIDE SEQUENCE [LARGE SCALE GENOMIC DNA]</scope>
    <source>
        <strain evidence="4">CECT 8655</strain>
    </source>
</reference>
<accession>A0ABV8RBN2</accession>